<keyword evidence="2" id="KW-1185">Reference proteome</keyword>
<accession>A0A9W8XHJ3</accession>
<comment type="caution">
    <text evidence="1">The sequence shown here is derived from an EMBL/GenBank/DDBJ whole genome shotgun (WGS) entry which is preliminary data.</text>
</comment>
<dbReference type="PANTHER" id="PTHR37017">
    <property type="entry name" value="AB HYDROLASE-1 DOMAIN-CONTAINING PROTEIN-RELATED"/>
    <property type="match status" value="1"/>
</dbReference>
<dbReference type="InterPro" id="IPR029058">
    <property type="entry name" value="AB_hydrolase_fold"/>
</dbReference>
<dbReference type="Gene3D" id="3.40.50.1820">
    <property type="entry name" value="alpha/beta hydrolase"/>
    <property type="match status" value="1"/>
</dbReference>
<dbReference type="GeneID" id="80910083"/>
<proteinExistence type="predicted"/>
<dbReference type="RefSeq" id="XP_056069570.1">
    <property type="nucleotide sequence ID" value="XM_056215323.1"/>
</dbReference>
<reference evidence="1" key="1">
    <citation type="submission" date="2022-10" db="EMBL/GenBank/DDBJ databases">
        <title>Tapping the CABI collections for fungal endophytes: first genome assemblies for Collariella, Neodidymelliopsis, Ascochyta clinopodiicola, Didymella pomorum, Didymosphaeria variabile, Neocosmospora piperis and Neocucurbitaria cava.</title>
        <authorList>
            <person name="Hill R."/>
        </authorList>
    </citation>
    <scope>NUCLEOTIDE SEQUENCE</scope>
    <source>
        <strain evidence="1">IMI 356815</strain>
    </source>
</reference>
<protein>
    <recommendedName>
        <fullName evidence="3">AB hydrolase-1 domain-containing protein</fullName>
    </recommendedName>
</protein>
<dbReference type="PANTHER" id="PTHR37017:SF8">
    <property type="entry name" value="AB HYDROLASE-1 DOMAIN-CONTAINING PROTEIN"/>
    <property type="match status" value="1"/>
</dbReference>
<dbReference type="OrthoDB" id="1263307at2759"/>
<organism evidence="1 2">
    <name type="scientific">Didymosphaeria variabile</name>
    <dbReference type="NCBI Taxonomy" id="1932322"/>
    <lineage>
        <taxon>Eukaryota</taxon>
        <taxon>Fungi</taxon>
        <taxon>Dikarya</taxon>
        <taxon>Ascomycota</taxon>
        <taxon>Pezizomycotina</taxon>
        <taxon>Dothideomycetes</taxon>
        <taxon>Pleosporomycetidae</taxon>
        <taxon>Pleosporales</taxon>
        <taxon>Massarineae</taxon>
        <taxon>Didymosphaeriaceae</taxon>
        <taxon>Didymosphaeria</taxon>
    </lineage>
</organism>
<gene>
    <name evidence="1" type="ORF">N0V89_006553</name>
</gene>
<evidence type="ECO:0008006" key="3">
    <source>
        <dbReference type="Google" id="ProtNLM"/>
    </source>
</evidence>
<dbReference type="InterPro" id="IPR052897">
    <property type="entry name" value="Sec-Metab_Biosynth_Hydrolase"/>
</dbReference>
<dbReference type="Proteomes" id="UP001140513">
    <property type="component" value="Unassembled WGS sequence"/>
</dbReference>
<dbReference type="EMBL" id="JAPEUX010000005">
    <property type="protein sequence ID" value="KAJ4351214.1"/>
    <property type="molecule type" value="Genomic_DNA"/>
</dbReference>
<sequence length="244" mass="26326">MGISPTCSSSLATRPFPPFCPQLAPRARISLSRNVTAEDDKNYIINNMLLPILDHEEHDVILLTHSYSSIPGSAAVAGLSKAERTKEGKKTGVLGQIMLAALLAKGGDGKSVKDAFGGHFPPHIRPDPEASLLRCDDRIPPLYNDIAPAHAAVVAVSAMAQGMTAFTSPCPRASWDSEAYRGRVGFVRTTQDACIPVQVQQMMLDGTGVEWIVKDVESAHNAQISKPEELTRVLVELAEVFEKL</sequence>
<evidence type="ECO:0000313" key="2">
    <source>
        <dbReference type="Proteomes" id="UP001140513"/>
    </source>
</evidence>
<evidence type="ECO:0000313" key="1">
    <source>
        <dbReference type="EMBL" id="KAJ4351214.1"/>
    </source>
</evidence>
<name>A0A9W8XHJ3_9PLEO</name>
<dbReference type="AlphaFoldDB" id="A0A9W8XHJ3"/>